<organism evidence="2 3">
    <name type="scientific">Pontibacter mangrovi</name>
    <dbReference type="NCBI Taxonomy" id="2589816"/>
    <lineage>
        <taxon>Bacteria</taxon>
        <taxon>Pseudomonadati</taxon>
        <taxon>Bacteroidota</taxon>
        <taxon>Cytophagia</taxon>
        <taxon>Cytophagales</taxon>
        <taxon>Hymenobacteraceae</taxon>
        <taxon>Pontibacter</taxon>
    </lineage>
</organism>
<keyword evidence="3" id="KW-1185">Reference proteome</keyword>
<dbReference type="RefSeq" id="WP_140622284.1">
    <property type="nucleotide sequence ID" value="NZ_VFRQ01000007.1"/>
</dbReference>
<feature type="transmembrane region" description="Helical" evidence="1">
    <location>
        <begin position="36"/>
        <end position="55"/>
    </location>
</feature>
<feature type="transmembrane region" description="Helical" evidence="1">
    <location>
        <begin position="85"/>
        <end position="107"/>
    </location>
</feature>
<dbReference type="Proteomes" id="UP000316727">
    <property type="component" value="Unassembled WGS sequence"/>
</dbReference>
<comment type="caution">
    <text evidence="2">The sequence shown here is derived from an EMBL/GenBank/DDBJ whole genome shotgun (WGS) entry which is preliminary data.</text>
</comment>
<feature type="transmembrane region" description="Helical" evidence="1">
    <location>
        <begin position="148"/>
        <end position="169"/>
    </location>
</feature>
<evidence type="ECO:0008006" key="4">
    <source>
        <dbReference type="Google" id="ProtNLM"/>
    </source>
</evidence>
<keyword evidence="1" id="KW-0812">Transmembrane</keyword>
<dbReference type="EMBL" id="VFRQ01000007">
    <property type="protein sequence ID" value="TPE43338.1"/>
    <property type="molecule type" value="Genomic_DNA"/>
</dbReference>
<gene>
    <name evidence="2" type="ORF">FJM65_14605</name>
</gene>
<accession>A0A501W246</accession>
<name>A0A501W246_9BACT</name>
<dbReference type="AlphaFoldDB" id="A0A501W246"/>
<evidence type="ECO:0000256" key="1">
    <source>
        <dbReference type="SAM" id="Phobius"/>
    </source>
</evidence>
<proteinExistence type="predicted"/>
<sequence>MQAKEPENKKPIINCHTHIFTGDHVPPYLAKTFVPWPIYYLFSLSFFIKVFRFWYRGPYTWQFKPWYRNMRKNIYEIKMAIKRSAVLPVVRTFIEVLVSIQVLFILIDWLSSLANSSNSTTGKPFESTRLWLSQHGLLFIPASTIGKLLLILLLFIFFSTGRNVVLFILRKFTSLLGVLPGPKTKELFRRYLNIGRFSFYNNQLRIYGRLRNQYPADTGFVVLPMDMEYMGAGKLKEEHKYHQQMDMLRRIKQKDKYKNTFFPFVFADPRRMLDEGSKHFDYVIDNGKVILQDCFIKDYIETYQFSGFKIYPALGYYPFDDTLLPLWKYAADNGLPITTHCIRGTIYYRGPKQKAWDHHPIFEQASGKDTYEPLLLMEIRNRDFTTNFTHPLNYLCLLEEELLRKLVAQSRNRKVQELFGYYDENTKLKYDLSHLKLCFGHFGGDDEWNRFMELDRDNYSAQLVKNPERGVQFLSNSYGKPSVSARRTTGLIFP</sequence>
<keyword evidence="1" id="KW-1133">Transmembrane helix</keyword>
<dbReference type="SUPFAM" id="SSF51556">
    <property type="entry name" value="Metallo-dependent hydrolases"/>
    <property type="match status" value="1"/>
</dbReference>
<evidence type="ECO:0000313" key="3">
    <source>
        <dbReference type="Proteomes" id="UP000316727"/>
    </source>
</evidence>
<dbReference type="OrthoDB" id="1407586at2"/>
<keyword evidence="1" id="KW-0472">Membrane</keyword>
<evidence type="ECO:0000313" key="2">
    <source>
        <dbReference type="EMBL" id="TPE43338.1"/>
    </source>
</evidence>
<reference evidence="2 3" key="1">
    <citation type="submission" date="2019-06" db="EMBL/GenBank/DDBJ databases">
        <title>A novel bacterium of genus Pontibacter, isolated from marine sediment.</title>
        <authorList>
            <person name="Huang H."/>
            <person name="Mo K."/>
            <person name="Hu Y."/>
        </authorList>
    </citation>
    <scope>NUCLEOTIDE SEQUENCE [LARGE SCALE GENOMIC DNA]</scope>
    <source>
        <strain evidence="2 3">HB172049</strain>
    </source>
</reference>
<protein>
    <recommendedName>
        <fullName evidence="4">Amidohydrolase-related domain-containing protein</fullName>
    </recommendedName>
</protein>
<dbReference type="InterPro" id="IPR032466">
    <property type="entry name" value="Metal_Hydrolase"/>
</dbReference>
<dbReference type="Gene3D" id="3.20.20.140">
    <property type="entry name" value="Metal-dependent hydrolases"/>
    <property type="match status" value="1"/>
</dbReference>